<keyword evidence="4" id="KW-0574">Periplasm</keyword>
<feature type="binding site" evidence="5">
    <location>
        <begin position="163"/>
        <end position="166"/>
    </location>
    <ligand>
        <name>spermidine</name>
        <dbReference type="ChEBI" id="CHEBI:57834"/>
    </ligand>
</feature>
<comment type="caution">
    <text evidence="7">The sequence shown here is derived from an EMBL/GenBank/DDBJ whole genome shotgun (WGS) entry which is preliminary data.</text>
</comment>
<evidence type="ECO:0000256" key="6">
    <source>
        <dbReference type="SAM" id="SignalP"/>
    </source>
</evidence>
<dbReference type="GO" id="GO:0015846">
    <property type="term" value="P:polyamine transport"/>
    <property type="evidence" value="ECO:0007669"/>
    <property type="project" value="InterPro"/>
</dbReference>
<dbReference type="CDD" id="cd13590">
    <property type="entry name" value="PBP2_PotD_PotF_like"/>
    <property type="match status" value="1"/>
</dbReference>
<dbReference type="InterPro" id="IPR001188">
    <property type="entry name" value="Sperm_putr-bd"/>
</dbReference>
<dbReference type="PANTHER" id="PTHR30222:SF17">
    <property type="entry name" value="SPERMIDINE_PUTRESCINE-BINDING PERIPLASMIC PROTEIN"/>
    <property type="match status" value="1"/>
</dbReference>
<dbReference type="PIRSF" id="PIRSF019574">
    <property type="entry name" value="Periplasmic_polyamine_BP"/>
    <property type="match status" value="1"/>
</dbReference>
<evidence type="ECO:0000256" key="4">
    <source>
        <dbReference type="ARBA" id="ARBA00022764"/>
    </source>
</evidence>
<accession>A0AAE4AM60</accession>
<dbReference type="InterPro" id="IPR006059">
    <property type="entry name" value="SBP"/>
</dbReference>
<keyword evidence="3 6" id="KW-0732">Signal</keyword>
<evidence type="ECO:0000256" key="2">
    <source>
        <dbReference type="ARBA" id="ARBA00022448"/>
    </source>
</evidence>
<dbReference type="Pfam" id="PF13416">
    <property type="entry name" value="SBP_bac_8"/>
    <property type="match status" value="1"/>
</dbReference>
<dbReference type="PRINTS" id="PR00909">
    <property type="entry name" value="SPERMDNBNDNG"/>
</dbReference>
<dbReference type="Proteomes" id="UP001238163">
    <property type="component" value="Unassembled WGS sequence"/>
</dbReference>
<dbReference type="AlphaFoldDB" id="A0AAE4AM60"/>
<organism evidence="7 8">
    <name type="scientific">Oligosphaera ethanolica</name>
    <dbReference type="NCBI Taxonomy" id="760260"/>
    <lineage>
        <taxon>Bacteria</taxon>
        <taxon>Pseudomonadati</taxon>
        <taxon>Lentisphaerota</taxon>
        <taxon>Oligosphaeria</taxon>
        <taxon>Oligosphaerales</taxon>
        <taxon>Oligosphaeraceae</taxon>
        <taxon>Oligosphaera</taxon>
    </lineage>
</organism>
<dbReference type="PANTHER" id="PTHR30222">
    <property type="entry name" value="SPERMIDINE/PUTRESCINE-BINDING PERIPLASMIC PROTEIN"/>
    <property type="match status" value="1"/>
</dbReference>
<evidence type="ECO:0000256" key="1">
    <source>
        <dbReference type="ARBA" id="ARBA00004418"/>
    </source>
</evidence>
<feature type="chain" id="PRO_5042220466" evidence="6">
    <location>
        <begin position="26"/>
        <end position="343"/>
    </location>
</feature>
<keyword evidence="8" id="KW-1185">Reference proteome</keyword>
<name>A0AAE4AM60_9BACT</name>
<dbReference type="GO" id="GO:0019808">
    <property type="term" value="F:polyamine binding"/>
    <property type="evidence" value="ECO:0007669"/>
    <property type="project" value="InterPro"/>
</dbReference>
<gene>
    <name evidence="7" type="ORF">J3R75_001106</name>
</gene>
<dbReference type="GO" id="GO:0042597">
    <property type="term" value="C:periplasmic space"/>
    <property type="evidence" value="ECO:0007669"/>
    <property type="project" value="UniProtKB-SubCell"/>
</dbReference>
<dbReference type="SUPFAM" id="SSF53850">
    <property type="entry name" value="Periplasmic binding protein-like II"/>
    <property type="match status" value="1"/>
</dbReference>
<dbReference type="RefSeq" id="WP_307260340.1">
    <property type="nucleotide sequence ID" value="NZ_JAUSVL010000001.1"/>
</dbReference>
<protein>
    <submittedName>
        <fullName evidence="7">Spermidine/putrescine transport system substrate-binding protein</fullName>
    </submittedName>
</protein>
<evidence type="ECO:0000256" key="3">
    <source>
        <dbReference type="ARBA" id="ARBA00022729"/>
    </source>
</evidence>
<evidence type="ECO:0000313" key="8">
    <source>
        <dbReference type="Proteomes" id="UP001238163"/>
    </source>
</evidence>
<feature type="signal peptide" evidence="6">
    <location>
        <begin position="1"/>
        <end position="25"/>
    </location>
</feature>
<keyword evidence="2" id="KW-0813">Transport</keyword>
<dbReference type="EMBL" id="JAUSVL010000001">
    <property type="protein sequence ID" value="MDQ0288999.1"/>
    <property type="molecule type" value="Genomic_DNA"/>
</dbReference>
<proteinExistence type="predicted"/>
<reference evidence="7" key="1">
    <citation type="submission" date="2023-07" db="EMBL/GenBank/DDBJ databases">
        <title>Genomic Encyclopedia of Type Strains, Phase IV (KMG-IV): sequencing the most valuable type-strain genomes for metagenomic binning, comparative biology and taxonomic classification.</title>
        <authorList>
            <person name="Goeker M."/>
        </authorList>
    </citation>
    <scope>NUCLEOTIDE SEQUENCE</scope>
    <source>
        <strain evidence="7">DSM 24202</strain>
    </source>
</reference>
<comment type="subcellular location">
    <subcellularLocation>
        <location evidence="1">Periplasm</location>
    </subcellularLocation>
</comment>
<feature type="binding site" evidence="5">
    <location>
        <position position="82"/>
    </location>
    <ligand>
        <name>spermidine</name>
        <dbReference type="ChEBI" id="CHEBI:57834"/>
    </ligand>
</feature>
<evidence type="ECO:0000256" key="5">
    <source>
        <dbReference type="PIRSR" id="PIRSR019574-1"/>
    </source>
</evidence>
<sequence length="343" mass="38474">MKMSMSLLCGLIVAFCLCGCGKSKATLHLYSWADYFSPDVIKQFEKEFKCRVVYDTFDSNEALLAKLQAGATGYDVIVPSHYIIASLVKDNMLLELDKSRLGTFKHLDPEVVKMLPDPDCQHAIPYMMSYTGIGYNNTKLDNPPDWQVFARSDFKGRMTLLDDMREVIGAALCALGLDANSTNDEDLAKARELVMTWRANIAKFENEQYKNGIASNEFYVVMGYSGDLMQVVDENPHVSFTIPKDGCLLCCDMLAIPSNASNSDLAYQFLDFIHRPDIAAANTEHVFYCCPNKDAYPLLSDDVRNNPAVFIDPEIFAKSKFTLDLGENLGKYTKLWDEIKAGK</sequence>
<dbReference type="Gene3D" id="3.40.190.10">
    <property type="entry name" value="Periplasmic binding protein-like II"/>
    <property type="match status" value="2"/>
</dbReference>
<evidence type="ECO:0000313" key="7">
    <source>
        <dbReference type="EMBL" id="MDQ0288999.1"/>
    </source>
</evidence>